<keyword evidence="2" id="KW-1185">Reference proteome</keyword>
<dbReference type="Proteomes" id="UP000316167">
    <property type="component" value="Unassembled WGS sequence"/>
</dbReference>
<dbReference type="RefSeq" id="WP_144886473.1">
    <property type="nucleotide sequence ID" value="NZ_VLLE01000004.1"/>
</dbReference>
<sequence length="74" mass="8577">MQKLFIPASFLADVFSPKRNLLPCDNGLYLLREEVAANSSRLYQLFFGEQTFNLKKVVTAEEISSEPDYYCNYE</sequence>
<dbReference type="OrthoDB" id="9854656at2"/>
<comment type="caution">
    <text evidence="1">The sequence shown here is derived from an EMBL/GenBank/DDBJ whole genome shotgun (WGS) entry which is preliminary data.</text>
</comment>
<gene>
    <name evidence="1" type="ORF">IQ13_2287</name>
</gene>
<reference evidence="1 2" key="1">
    <citation type="journal article" date="2015" name="Stand. Genomic Sci.">
        <title>Genomic Encyclopedia of Bacterial and Archaeal Type Strains, Phase III: the genomes of soil and plant-associated and newly described type strains.</title>
        <authorList>
            <person name="Whitman W.B."/>
            <person name="Woyke T."/>
            <person name="Klenk H.P."/>
            <person name="Zhou Y."/>
            <person name="Lilburn T.G."/>
            <person name="Beck B.J."/>
            <person name="De Vos P."/>
            <person name="Vandamme P."/>
            <person name="Eisen J.A."/>
            <person name="Garrity G."/>
            <person name="Hugenholtz P."/>
            <person name="Kyrpides N.C."/>
        </authorList>
    </citation>
    <scope>NUCLEOTIDE SEQUENCE [LARGE SCALE GENOMIC DNA]</scope>
    <source>
        <strain evidence="1 2">CGMCC 1.7271</strain>
    </source>
</reference>
<evidence type="ECO:0000313" key="1">
    <source>
        <dbReference type="EMBL" id="TWI81271.1"/>
    </source>
</evidence>
<accession>A0A562SJ34</accession>
<dbReference type="AlphaFoldDB" id="A0A562SJ34"/>
<name>A0A562SJ34_9BACT</name>
<protein>
    <submittedName>
        <fullName evidence="1">Uncharacterized protein</fullName>
    </submittedName>
</protein>
<organism evidence="1 2">
    <name type="scientific">Lacibacter cauensis</name>
    <dbReference type="NCBI Taxonomy" id="510947"/>
    <lineage>
        <taxon>Bacteria</taxon>
        <taxon>Pseudomonadati</taxon>
        <taxon>Bacteroidota</taxon>
        <taxon>Chitinophagia</taxon>
        <taxon>Chitinophagales</taxon>
        <taxon>Chitinophagaceae</taxon>
        <taxon>Lacibacter</taxon>
    </lineage>
</organism>
<proteinExistence type="predicted"/>
<evidence type="ECO:0000313" key="2">
    <source>
        <dbReference type="Proteomes" id="UP000316167"/>
    </source>
</evidence>
<dbReference type="EMBL" id="VLLE01000004">
    <property type="protein sequence ID" value="TWI81271.1"/>
    <property type="molecule type" value="Genomic_DNA"/>
</dbReference>